<dbReference type="EMBL" id="ADMC01000022">
    <property type="protein sequence ID" value="EHP47640.1"/>
    <property type="molecule type" value="Genomic_DNA"/>
</dbReference>
<keyword evidence="3" id="KW-0050">Antiport</keyword>
<comment type="caution">
    <text evidence="11">The sequence shown here is derived from an EMBL/GenBank/DDBJ whole genome shotgun (WGS) entry which is preliminary data.</text>
</comment>
<protein>
    <recommendedName>
        <fullName evidence="10">Na+/H+ antiporter NhaC-like C-terminal domain-containing protein</fullName>
    </recommendedName>
</protein>
<evidence type="ECO:0000256" key="5">
    <source>
        <dbReference type="ARBA" id="ARBA00022692"/>
    </source>
</evidence>
<feature type="transmembrane region" description="Helical" evidence="9">
    <location>
        <begin position="238"/>
        <end position="264"/>
    </location>
</feature>
<feature type="transmembrane region" description="Helical" evidence="9">
    <location>
        <begin position="123"/>
        <end position="149"/>
    </location>
</feature>
<feature type="transmembrane region" description="Helical" evidence="9">
    <location>
        <begin position="412"/>
        <end position="430"/>
    </location>
</feature>
<evidence type="ECO:0000256" key="8">
    <source>
        <dbReference type="ARBA" id="ARBA00038435"/>
    </source>
</evidence>
<keyword evidence="6 9" id="KW-1133">Transmembrane helix</keyword>
<dbReference type="GO" id="GO:0015297">
    <property type="term" value="F:antiporter activity"/>
    <property type="evidence" value="ECO:0007669"/>
    <property type="project" value="UniProtKB-KW"/>
</dbReference>
<evidence type="ECO:0000256" key="6">
    <source>
        <dbReference type="ARBA" id="ARBA00022989"/>
    </source>
</evidence>
<dbReference type="GO" id="GO:0005886">
    <property type="term" value="C:plasma membrane"/>
    <property type="evidence" value="ECO:0007669"/>
    <property type="project" value="UniProtKB-SubCell"/>
</dbReference>
<dbReference type="PATRIC" id="fig|742817.3.peg.1587"/>
<reference evidence="11 12" key="1">
    <citation type="submission" date="2012-01" db="EMBL/GenBank/DDBJ databases">
        <title>The Genome Sequence of Odoribacter laneus YIT 12061.</title>
        <authorList>
            <consortium name="The Broad Institute Genome Sequencing Platform"/>
            <person name="Earl A."/>
            <person name="Ward D."/>
            <person name="Feldgarden M."/>
            <person name="Gevers D."/>
            <person name="Morotomi M."/>
            <person name="Young S.K."/>
            <person name="Zeng Q."/>
            <person name="Gargeya S."/>
            <person name="Fitzgerald M."/>
            <person name="Haas B."/>
            <person name="Abouelleil A."/>
            <person name="Alvarado L."/>
            <person name="Arachchi H.M."/>
            <person name="Berlin A."/>
            <person name="Chapman S.B."/>
            <person name="Gearin G."/>
            <person name="Goldberg J."/>
            <person name="Griggs A."/>
            <person name="Gujja S."/>
            <person name="Hansen M."/>
            <person name="Heiman D."/>
            <person name="Howarth C."/>
            <person name="Larimer J."/>
            <person name="Lui A."/>
            <person name="MacDonald P.J.P."/>
            <person name="McCowen C."/>
            <person name="Montmayeur A."/>
            <person name="Murphy C."/>
            <person name="Neiman D."/>
            <person name="Pearson M."/>
            <person name="Priest M."/>
            <person name="Roberts A."/>
            <person name="Saif S."/>
            <person name="Shea T."/>
            <person name="Sisk P."/>
            <person name="Stolte C."/>
            <person name="Sykes S."/>
            <person name="Wortman J."/>
            <person name="Nusbaum C."/>
            <person name="Birren B."/>
        </authorList>
    </citation>
    <scope>NUCLEOTIDE SEQUENCE [LARGE SCALE GENOMIC DNA]</scope>
    <source>
        <strain evidence="11 12">YIT 12061</strain>
    </source>
</reference>
<comment type="subcellular location">
    <subcellularLocation>
        <location evidence="1">Cell membrane</location>
        <topology evidence="1">Multi-pass membrane protein</topology>
    </subcellularLocation>
</comment>
<keyword evidence="2" id="KW-0813">Transport</keyword>
<keyword evidence="5 9" id="KW-0812">Transmembrane</keyword>
<evidence type="ECO:0000256" key="4">
    <source>
        <dbReference type="ARBA" id="ARBA00022475"/>
    </source>
</evidence>
<feature type="transmembrane region" description="Helical" evidence="9">
    <location>
        <begin position="80"/>
        <end position="103"/>
    </location>
</feature>
<dbReference type="InterPro" id="IPR052180">
    <property type="entry name" value="NhaC_Na-H+_Antiporter"/>
</dbReference>
<proteinExistence type="inferred from homology"/>
<evidence type="ECO:0000256" key="1">
    <source>
        <dbReference type="ARBA" id="ARBA00004651"/>
    </source>
</evidence>
<feature type="transmembrane region" description="Helical" evidence="9">
    <location>
        <begin position="16"/>
        <end position="36"/>
    </location>
</feature>
<dbReference type="InterPro" id="IPR018461">
    <property type="entry name" value="Na/H_Antiport_NhaC-like_C"/>
</dbReference>
<keyword evidence="7 9" id="KW-0472">Membrane</keyword>
<dbReference type="eggNOG" id="COG1757">
    <property type="taxonomic scope" value="Bacteria"/>
</dbReference>
<evidence type="ECO:0000256" key="9">
    <source>
        <dbReference type="SAM" id="Phobius"/>
    </source>
</evidence>
<feature type="transmembrane region" description="Helical" evidence="9">
    <location>
        <begin position="374"/>
        <end position="392"/>
    </location>
</feature>
<accession>H1DGV7</accession>
<feature type="domain" description="Na+/H+ antiporter NhaC-like C-terminal" evidence="10">
    <location>
        <begin position="247"/>
        <end position="430"/>
    </location>
</feature>
<feature type="transmembrane region" description="Helical" evidence="9">
    <location>
        <begin position="200"/>
        <end position="218"/>
    </location>
</feature>
<organism evidence="11 12">
    <name type="scientific">Odoribacter laneus YIT 12061</name>
    <dbReference type="NCBI Taxonomy" id="742817"/>
    <lineage>
        <taxon>Bacteria</taxon>
        <taxon>Pseudomonadati</taxon>
        <taxon>Bacteroidota</taxon>
        <taxon>Bacteroidia</taxon>
        <taxon>Bacteroidales</taxon>
        <taxon>Odoribacteraceae</taxon>
        <taxon>Odoribacter</taxon>
    </lineage>
</organism>
<evidence type="ECO:0000256" key="3">
    <source>
        <dbReference type="ARBA" id="ARBA00022449"/>
    </source>
</evidence>
<sequence length="435" mass="46566">MSLQSEKMIKPVKANFWALVPLFIFLGIYLITSLIVKDFYKVPITVAFVISSVVAIGMTRGEKLSERVSRFSAGASDPNIMLMLWIFILAGSFAQSAKAMGAIDATVNLALQILPDNLLLGGIFIAACFISLSVGTSVGTIVALTPVAVGIADKTGVELPFMVAIVVGGAFFGDNLSFISDTTIAATKTQECQMKDKFKVNSMIVLPAALFVLIFYIIEGWHIQVPAHLAPIEWIKVIPYLVVLGTAIAGMNVMLVLLLGIGITGGIGLCNSSFDIFGYFGAMGNGITGMGELIVITLLAGGMLEMIRYNGGIAYIIERLTRRVNSKRLAELCIAGLVCLANLCTANNTIAIITTGPIARNIAGRFGVDKRKSASILDTFSCFVQGIIPYGAQMLIAAELAGISPLSIIRYLYYPILIGICGLLAILLRYPRHYS</sequence>
<feature type="domain" description="Na+/H+ antiporter NhaC-like C-terminal" evidence="10">
    <location>
        <begin position="27"/>
        <end position="221"/>
    </location>
</feature>
<evidence type="ECO:0000256" key="7">
    <source>
        <dbReference type="ARBA" id="ARBA00023136"/>
    </source>
</evidence>
<dbReference type="PANTHER" id="PTHR33451:SF5">
    <property type="entry name" value="NA+_H+ ANTIPORTER"/>
    <property type="match status" value="1"/>
</dbReference>
<dbReference type="AlphaFoldDB" id="H1DGV7"/>
<evidence type="ECO:0000313" key="11">
    <source>
        <dbReference type="EMBL" id="EHP47640.1"/>
    </source>
</evidence>
<feature type="transmembrane region" description="Helical" evidence="9">
    <location>
        <begin position="161"/>
        <end position="180"/>
    </location>
</feature>
<keyword evidence="12" id="KW-1185">Reference proteome</keyword>
<dbReference type="HOGENOM" id="CLU_043525_0_0_10"/>
<evidence type="ECO:0000259" key="10">
    <source>
        <dbReference type="Pfam" id="PF03553"/>
    </source>
</evidence>
<feature type="transmembrane region" description="Helical" evidence="9">
    <location>
        <begin position="42"/>
        <end position="59"/>
    </location>
</feature>
<evidence type="ECO:0000313" key="12">
    <source>
        <dbReference type="Proteomes" id="UP000004892"/>
    </source>
</evidence>
<comment type="similarity">
    <text evidence="8">Belongs to the NhaC Na(+)/H(+) (TC 2.A.35) antiporter family.</text>
</comment>
<evidence type="ECO:0000256" key="2">
    <source>
        <dbReference type="ARBA" id="ARBA00022448"/>
    </source>
</evidence>
<name>H1DGV7_9BACT</name>
<dbReference type="PANTHER" id="PTHR33451">
    <property type="entry name" value="MALATE-2H(+)/NA(+)-LACTATE ANTIPORTER"/>
    <property type="match status" value="1"/>
</dbReference>
<dbReference type="Proteomes" id="UP000004892">
    <property type="component" value="Unassembled WGS sequence"/>
</dbReference>
<dbReference type="Pfam" id="PF03553">
    <property type="entry name" value="Na_H_antiporter"/>
    <property type="match status" value="2"/>
</dbReference>
<feature type="transmembrane region" description="Helical" evidence="9">
    <location>
        <begin position="276"/>
        <end position="300"/>
    </location>
</feature>
<gene>
    <name evidence="11" type="ORF">HMPREF9449_01493</name>
</gene>
<keyword evidence="4" id="KW-1003">Cell membrane</keyword>